<name>A0A0L8HSC3_OCTBM</name>
<evidence type="ECO:0000313" key="1">
    <source>
        <dbReference type="EMBL" id="KOF91625.1"/>
    </source>
</evidence>
<protein>
    <submittedName>
        <fullName evidence="1">Uncharacterized protein</fullName>
    </submittedName>
</protein>
<proteinExistence type="predicted"/>
<dbReference type="EMBL" id="KQ417498">
    <property type="protein sequence ID" value="KOF91625.1"/>
    <property type="molecule type" value="Genomic_DNA"/>
</dbReference>
<gene>
    <name evidence="1" type="ORF">OCBIM_22008356mg</name>
</gene>
<reference evidence="1" key="1">
    <citation type="submission" date="2015-07" db="EMBL/GenBank/DDBJ databases">
        <title>MeaNS - Measles Nucleotide Surveillance Program.</title>
        <authorList>
            <person name="Tran T."/>
            <person name="Druce J."/>
        </authorList>
    </citation>
    <scope>NUCLEOTIDE SEQUENCE</scope>
    <source>
        <strain evidence="1">UCB-OBI-ISO-001</strain>
        <tissue evidence="1">Gonad</tissue>
    </source>
</reference>
<organism evidence="1">
    <name type="scientific">Octopus bimaculoides</name>
    <name type="common">California two-spotted octopus</name>
    <dbReference type="NCBI Taxonomy" id="37653"/>
    <lineage>
        <taxon>Eukaryota</taxon>
        <taxon>Metazoa</taxon>
        <taxon>Spiralia</taxon>
        <taxon>Lophotrochozoa</taxon>
        <taxon>Mollusca</taxon>
        <taxon>Cephalopoda</taxon>
        <taxon>Coleoidea</taxon>
        <taxon>Octopodiformes</taxon>
        <taxon>Octopoda</taxon>
        <taxon>Incirrata</taxon>
        <taxon>Octopodidae</taxon>
        <taxon>Octopus</taxon>
    </lineage>
</organism>
<accession>A0A0L8HSC3</accession>
<sequence>MAVLVIICKGILKFITEKASEEDHPPSVLDYEQVQYITVSTYTHMRAFYCRQAQKLWKQYFILQVLLQFKFWF</sequence>
<dbReference type="AlphaFoldDB" id="A0A0L8HSC3"/>